<dbReference type="Pfam" id="PF00107">
    <property type="entry name" value="ADH_zinc_N"/>
    <property type="match status" value="1"/>
</dbReference>
<dbReference type="Gene3D" id="3.40.50.720">
    <property type="entry name" value="NAD(P)-binding Rossmann-like Domain"/>
    <property type="match status" value="1"/>
</dbReference>
<evidence type="ECO:0000313" key="11">
    <source>
        <dbReference type="Proteomes" id="UP000006320"/>
    </source>
</evidence>
<evidence type="ECO:0000259" key="9">
    <source>
        <dbReference type="SMART" id="SM00829"/>
    </source>
</evidence>
<reference evidence="10 11" key="1">
    <citation type="journal article" date="2017" name="Antonie Van Leeuwenhoek">
        <title>Rhizobium rhizosphaerae sp. nov., a novel species isolated from rice rhizosphere.</title>
        <authorList>
            <person name="Zhao J.J."/>
            <person name="Zhang J."/>
            <person name="Zhang R.J."/>
            <person name="Zhang C.W."/>
            <person name="Yin H.Q."/>
            <person name="Zhang X.X."/>
        </authorList>
    </citation>
    <scope>NUCLEOTIDE SEQUENCE [LARGE SCALE GENOMIC DNA]</scope>
    <source>
        <strain evidence="10 11">S18K6</strain>
    </source>
</reference>
<dbReference type="InterPro" id="IPR047109">
    <property type="entry name" value="CAD-like"/>
</dbReference>
<dbReference type="FunFam" id="3.40.50.720:FF:000022">
    <property type="entry name" value="Cinnamyl alcohol dehydrogenase"/>
    <property type="match status" value="1"/>
</dbReference>
<dbReference type="InterPro" id="IPR002328">
    <property type="entry name" value="ADH_Zn_CS"/>
</dbReference>
<dbReference type="GO" id="GO:0008106">
    <property type="term" value="F:alcohol dehydrogenase (NADP+) activity"/>
    <property type="evidence" value="ECO:0007669"/>
    <property type="project" value="UniProtKB-EC"/>
</dbReference>
<dbReference type="FunFam" id="3.90.180.10:FF:000018">
    <property type="entry name" value="NAD(P)-dependent alcohol dehydrogenase"/>
    <property type="match status" value="1"/>
</dbReference>
<dbReference type="GO" id="GO:0008270">
    <property type="term" value="F:zinc ion binding"/>
    <property type="evidence" value="ECO:0007669"/>
    <property type="project" value="InterPro"/>
</dbReference>
<dbReference type="CDD" id="cd05283">
    <property type="entry name" value="CAD1"/>
    <property type="match status" value="1"/>
</dbReference>
<name>A0AAV3UZ87_9ALTE</name>
<evidence type="ECO:0000256" key="3">
    <source>
        <dbReference type="ARBA" id="ARBA00022723"/>
    </source>
</evidence>
<accession>A0AAV3UZ87</accession>
<dbReference type="EC" id="1.1.1.2" evidence="7"/>
<keyword evidence="3 8" id="KW-0479">Metal-binding</keyword>
<feature type="domain" description="Enoyl reductase (ER)" evidence="9">
    <location>
        <begin position="52"/>
        <end position="371"/>
    </location>
</feature>
<evidence type="ECO:0000256" key="2">
    <source>
        <dbReference type="ARBA" id="ARBA00008072"/>
    </source>
</evidence>
<dbReference type="SMART" id="SM00829">
    <property type="entry name" value="PKS_ER"/>
    <property type="match status" value="1"/>
</dbReference>
<dbReference type="InterPro" id="IPR020843">
    <property type="entry name" value="ER"/>
</dbReference>
<dbReference type="PANTHER" id="PTHR42683">
    <property type="entry name" value="ALDEHYDE REDUCTASE"/>
    <property type="match status" value="1"/>
</dbReference>
<organism evidence="10 11">
    <name type="scientific">Paraglaciecola chathamensis S18K6</name>
    <dbReference type="NCBI Taxonomy" id="1127672"/>
    <lineage>
        <taxon>Bacteria</taxon>
        <taxon>Pseudomonadati</taxon>
        <taxon>Pseudomonadota</taxon>
        <taxon>Gammaproteobacteria</taxon>
        <taxon>Alteromonadales</taxon>
        <taxon>Alteromonadaceae</taxon>
        <taxon>Paraglaciecola</taxon>
    </lineage>
</organism>
<dbReference type="Proteomes" id="UP000006320">
    <property type="component" value="Unassembled WGS sequence"/>
</dbReference>
<evidence type="ECO:0000313" key="10">
    <source>
        <dbReference type="EMBL" id="GAC10201.1"/>
    </source>
</evidence>
<dbReference type="AlphaFoldDB" id="A0AAV3UZ87"/>
<sequence length="373" mass="40450">MFINGCDTDFDCYLGALKHTVPNKNVQNEDVQTIINSGATMIKAYAAHEPKGELTPFEYDPGELKPDEVEIDVMYCGVCHSDLSVIDNEWGISKYPVVGGHEVVGRIRQVGSAVKGLKVGQVAGLGWHASYCEHCRQCDIGDHNLCAKARPTIVGHHGGFADKVRAQESAVVAIPDGIDLASAGPLFCGGITVFNPLSEFDIKPTDKVAVIGIGGLGHLALQFLNAWGCKVTAFTSSESKQEEALSLGAHNVINSRDKDQIKQASGEFDLIISTVAVSLDWEAYISTLAPRGRLHFVGALTQPLKISVFSLMSQQRSVSSSPVGSPATIKKMLEFANLHDIKPVIETYSFDQINQALERLRTGDVKYRIVLKR</sequence>
<dbReference type="InterPro" id="IPR013149">
    <property type="entry name" value="ADH-like_C"/>
</dbReference>
<proteinExistence type="inferred from homology"/>
<evidence type="ECO:0000256" key="8">
    <source>
        <dbReference type="RuleBase" id="RU361277"/>
    </source>
</evidence>
<dbReference type="InterPro" id="IPR011032">
    <property type="entry name" value="GroES-like_sf"/>
</dbReference>
<dbReference type="EMBL" id="BAEM01000032">
    <property type="protein sequence ID" value="GAC10201.1"/>
    <property type="molecule type" value="Genomic_DNA"/>
</dbReference>
<keyword evidence="4 8" id="KW-0862">Zinc</keyword>
<evidence type="ECO:0000256" key="7">
    <source>
        <dbReference type="ARBA" id="ARBA00024074"/>
    </source>
</evidence>
<comment type="cofactor">
    <cofactor evidence="1 8">
        <name>Zn(2+)</name>
        <dbReference type="ChEBI" id="CHEBI:29105"/>
    </cofactor>
</comment>
<keyword evidence="5" id="KW-0521">NADP</keyword>
<evidence type="ECO:0000256" key="5">
    <source>
        <dbReference type="ARBA" id="ARBA00022857"/>
    </source>
</evidence>
<comment type="caution">
    <text evidence="10">The sequence shown here is derived from an EMBL/GenBank/DDBJ whole genome shotgun (WGS) entry which is preliminary data.</text>
</comment>
<dbReference type="Gene3D" id="3.90.180.10">
    <property type="entry name" value="Medium-chain alcohol dehydrogenases, catalytic domain"/>
    <property type="match status" value="1"/>
</dbReference>
<evidence type="ECO:0000256" key="6">
    <source>
        <dbReference type="ARBA" id="ARBA00023002"/>
    </source>
</evidence>
<dbReference type="SUPFAM" id="SSF51735">
    <property type="entry name" value="NAD(P)-binding Rossmann-fold domains"/>
    <property type="match status" value="1"/>
</dbReference>
<gene>
    <name evidence="10" type="primary">yjgB</name>
    <name evidence="10" type="ORF">GCHA_2251</name>
</gene>
<evidence type="ECO:0000256" key="4">
    <source>
        <dbReference type="ARBA" id="ARBA00022833"/>
    </source>
</evidence>
<protein>
    <recommendedName>
        <fullName evidence="7">alcohol dehydrogenase (NADP(+))</fullName>
        <ecNumber evidence="7">1.1.1.2</ecNumber>
    </recommendedName>
</protein>
<dbReference type="PROSITE" id="PS00059">
    <property type="entry name" value="ADH_ZINC"/>
    <property type="match status" value="1"/>
</dbReference>
<keyword evidence="6 10" id="KW-0560">Oxidoreductase</keyword>
<dbReference type="SUPFAM" id="SSF50129">
    <property type="entry name" value="GroES-like"/>
    <property type="match status" value="1"/>
</dbReference>
<dbReference type="Pfam" id="PF08240">
    <property type="entry name" value="ADH_N"/>
    <property type="match status" value="1"/>
</dbReference>
<evidence type="ECO:0000256" key="1">
    <source>
        <dbReference type="ARBA" id="ARBA00001947"/>
    </source>
</evidence>
<comment type="similarity">
    <text evidence="2 8">Belongs to the zinc-containing alcohol dehydrogenase family.</text>
</comment>
<dbReference type="InterPro" id="IPR013154">
    <property type="entry name" value="ADH-like_N"/>
</dbReference>
<dbReference type="InterPro" id="IPR036291">
    <property type="entry name" value="NAD(P)-bd_dom_sf"/>
</dbReference>